<dbReference type="PROSITE" id="PS50268">
    <property type="entry name" value="CADHERIN_2"/>
    <property type="match status" value="1"/>
</dbReference>
<evidence type="ECO:0000256" key="3">
    <source>
        <dbReference type="ARBA" id="ARBA00022737"/>
    </source>
</evidence>
<evidence type="ECO:0000256" key="6">
    <source>
        <dbReference type="ARBA" id="ARBA00022989"/>
    </source>
</evidence>
<gene>
    <name evidence="11" type="primary">Pcdha11_1</name>
    <name evidence="11" type="ORF">CALORN_R14857</name>
</gene>
<feature type="non-terminal residue" evidence="11">
    <location>
        <position position="1"/>
    </location>
</feature>
<dbReference type="PRINTS" id="PR00205">
    <property type="entry name" value="CADHERIN"/>
</dbReference>
<dbReference type="FunFam" id="2.60.40.60:FF:000002">
    <property type="entry name" value="Protocadherin alpha 2"/>
    <property type="match status" value="1"/>
</dbReference>
<evidence type="ECO:0000256" key="8">
    <source>
        <dbReference type="ARBA" id="ARBA00023180"/>
    </source>
</evidence>
<dbReference type="Pfam" id="PF00028">
    <property type="entry name" value="Cadherin"/>
    <property type="match status" value="1"/>
</dbReference>
<feature type="non-terminal residue" evidence="11">
    <location>
        <position position="69"/>
    </location>
</feature>
<reference evidence="11" key="1">
    <citation type="submission" date="2019-09" db="EMBL/GenBank/DDBJ databases">
        <title>Bird 10,000 Genomes (B10K) Project - Family phase.</title>
        <authorList>
            <person name="Zhang G."/>
        </authorList>
    </citation>
    <scope>NUCLEOTIDE SEQUENCE</scope>
    <source>
        <strain evidence="11">B10K-DU-015-28</strain>
        <tissue evidence="11">Muscle</tissue>
    </source>
</reference>
<dbReference type="AlphaFoldDB" id="A0A852AFN7"/>
<evidence type="ECO:0000256" key="1">
    <source>
        <dbReference type="ARBA" id="ARBA00004167"/>
    </source>
</evidence>
<dbReference type="PANTHER" id="PTHR24028">
    <property type="entry name" value="CADHERIN-87A"/>
    <property type="match status" value="1"/>
</dbReference>
<dbReference type="GO" id="GO:0007156">
    <property type="term" value="P:homophilic cell adhesion via plasma membrane adhesion molecules"/>
    <property type="evidence" value="ECO:0007669"/>
    <property type="project" value="InterPro"/>
</dbReference>
<keyword evidence="6" id="KW-1133">Transmembrane helix</keyword>
<dbReference type="SMART" id="SM00112">
    <property type="entry name" value="CA"/>
    <property type="match status" value="1"/>
</dbReference>
<comment type="subcellular location">
    <subcellularLocation>
        <location evidence="1">Membrane</location>
        <topology evidence="1">Single-pass membrane protein</topology>
    </subcellularLocation>
</comment>
<dbReference type="InterPro" id="IPR002126">
    <property type="entry name" value="Cadherin-like_dom"/>
</dbReference>
<keyword evidence="2" id="KW-0812">Transmembrane</keyword>
<evidence type="ECO:0000256" key="4">
    <source>
        <dbReference type="ARBA" id="ARBA00022837"/>
    </source>
</evidence>
<proteinExistence type="predicted"/>
<feature type="domain" description="Cadherin" evidence="10">
    <location>
        <begin position="1"/>
        <end position="69"/>
    </location>
</feature>
<comment type="caution">
    <text evidence="11">The sequence shown here is derived from an EMBL/GenBank/DDBJ whole genome shotgun (WGS) entry which is preliminary data.</text>
</comment>
<protein>
    <submittedName>
        <fullName evidence="11">PCDAB protein</fullName>
    </submittedName>
</protein>
<dbReference type="InterPro" id="IPR050174">
    <property type="entry name" value="Protocadherin/Cadherin-CA"/>
</dbReference>
<keyword evidence="4 9" id="KW-0106">Calcium</keyword>
<dbReference type="CDD" id="cd11304">
    <property type="entry name" value="Cadherin_repeat"/>
    <property type="match status" value="1"/>
</dbReference>
<evidence type="ECO:0000256" key="2">
    <source>
        <dbReference type="ARBA" id="ARBA00022692"/>
    </source>
</evidence>
<dbReference type="GO" id="GO:0005509">
    <property type="term" value="F:calcium ion binding"/>
    <property type="evidence" value="ECO:0007669"/>
    <property type="project" value="UniProtKB-UniRule"/>
</dbReference>
<dbReference type="Proteomes" id="UP000603627">
    <property type="component" value="Unassembled WGS sequence"/>
</dbReference>
<dbReference type="PANTHER" id="PTHR24028:SF133">
    <property type="entry name" value="PROTOCADHERIN ALPHA-4"/>
    <property type="match status" value="1"/>
</dbReference>
<dbReference type="InterPro" id="IPR015919">
    <property type="entry name" value="Cadherin-like_sf"/>
</dbReference>
<evidence type="ECO:0000256" key="9">
    <source>
        <dbReference type="PROSITE-ProRule" id="PRU00043"/>
    </source>
</evidence>
<dbReference type="EMBL" id="WBNL01004488">
    <property type="protein sequence ID" value="NXE71745.1"/>
    <property type="molecule type" value="Genomic_DNA"/>
</dbReference>
<keyword evidence="8" id="KW-0325">Glycoprotein</keyword>
<accession>A0A852AFN7</accession>
<evidence type="ECO:0000256" key="7">
    <source>
        <dbReference type="ARBA" id="ARBA00023136"/>
    </source>
</evidence>
<keyword evidence="3" id="KW-0677">Repeat</keyword>
<dbReference type="GO" id="GO:0005886">
    <property type="term" value="C:plasma membrane"/>
    <property type="evidence" value="ECO:0007669"/>
    <property type="project" value="TreeGrafter"/>
</dbReference>
<sequence>VTFSMSNTFPEKGMNIFLLNERTGEINLAGTVDYEEVRLYEIQIEARDKGTPSLSGHCKVVLEVVDVND</sequence>
<dbReference type="SUPFAM" id="SSF49313">
    <property type="entry name" value="Cadherin-like"/>
    <property type="match status" value="1"/>
</dbReference>
<organism evidence="11 12">
    <name type="scientific">Calcarius ornatus</name>
    <name type="common">Chestnut-collared longspur</name>
    <dbReference type="NCBI Taxonomy" id="198940"/>
    <lineage>
        <taxon>Eukaryota</taxon>
        <taxon>Metazoa</taxon>
        <taxon>Chordata</taxon>
        <taxon>Craniata</taxon>
        <taxon>Vertebrata</taxon>
        <taxon>Euteleostomi</taxon>
        <taxon>Archelosauria</taxon>
        <taxon>Archosauria</taxon>
        <taxon>Dinosauria</taxon>
        <taxon>Saurischia</taxon>
        <taxon>Theropoda</taxon>
        <taxon>Coelurosauria</taxon>
        <taxon>Aves</taxon>
        <taxon>Neognathae</taxon>
        <taxon>Neoaves</taxon>
        <taxon>Telluraves</taxon>
        <taxon>Australaves</taxon>
        <taxon>Passeriformes</taxon>
        <taxon>Passeroidea</taxon>
        <taxon>Fringillidae</taxon>
        <taxon>Emberizinae</taxon>
        <taxon>Emberizini</taxon>
        <taxon>Calcarius</taxon>
    </lineage>
</organism>
<name>A0A852AFN7_CALOR</name>
<keyword evidence="12" id="KW-1185">Reference proteome</keyword>
<dbReference type="Gene3D" id="2.60.40.60">
    <property type="entry name" value="Cadherins"/>
    <property type="match status" value="1"/>
</dbReference>
<evidence type="ECO:0000313" key="11">
    <source>
        <dbReference type="EMBL" id="NXE71745.1"/>
    </source>
</evidence>
<evidence type="ECO:0000259" key="10">
    <source>
        <dbReference type="PROSITE" id="PS50268"/>
    </source>
</evidence>
<keyword evidence="5" id="KW-0130">Cell adhesion</keyword>
<evidence type="ECO:0000256" key="5">
    <source>
        <dbReference type="ARBA" id="ARBA00022889"/>
    </source>
</evidence>
<keyword evidence="7" id="KW-0472">Membrane</keyword>
<evidence type="ECO:0000313" key="12">
    <source>
        <dbReference type="Proteomes" id="UP000603627"/>
    </source>
</evidence>